<comment type="similarity">
    <text evidence="1 9">Belongs to the peptidase S11 family.</text>
</comment>
<evidence type="ECO:0000313" key="12">
    <source>
        <dbReference type="Proteomes" id="UP000034911"/>
    </source>
</evidence>
<dbReference type="AlphaFoldDB" id="A0A0G1QYH4"/>
<name>A0A0G1QYH4_9BACT</name>
<evidence type="ECO:0000256" key="3">
    <source>
        <dbReference type="ARBA" id="ARBA00022801"/>
    </source>
</evidence>
<dbReference type="Proteomes" id="UP000034911">
    <property type="component" value="Unassembled WGS sequence"/>
</dbReference>
<evidence type="ECO:0000256" key="7">
    <source>
        <dbReference type="PIRSR" id="PIRSR618044-1"/>
    </source>
</evidence>
<dbReference type="GO" id="GO:0071555">
    <property type="term" value="P:cell wall organization"/>
    <property type="evidence" value="ECO:0007669"/>
    <property type="project" value="UniProtKB-KW"/>
</dbReference>
<evidence type="ECO:0000256" key="1">
    <source>
        <dbReference type="ARBA" id="ARBA00007164"/>
    </source>
</evidence>
<keyword evidence="11" id="KW-0121">Carboxypeptidase</keyword>
<feature type="binding site" evidence="8">
    <location>
        <position position="252"/>
    </location>
    <ligand>
        <name>substrate</name>
    </ligand>
</feature>
<dbReference type="EMBL" id="LCLH01000015">
    <property type="protein sequence ID" value="KKU13720.1"/>
    <property type="molecule type" value="Genomic_DNA"/>
</dbReference>
<dbReference type="Pfam" id="PF00768">
    <property type="entry name" value="Peptidase_S11"/>
    <property type="match status" value="1"/>
</dbReference>
<dbReference type="GO" id="GO:0006508">
    <property type="term" value="P:proteolysis"/>
    <property type="evidence" value="ECO:0007669"/>
    <property type="project" value="InterPro"/>
</dbReference>
<sequence>MARTPVVNLSVAAIQKNRVGVEQKSASQGFVYTNFPVSPERETPHLVGPSSFQKEITAQSALVIDSASNAVLFKKNIDEVRPIGSITKLITALTVIDLKPNWNELVTIESKDGTQGPLVVQTGDVVSIGDLLRVGLVASSNNAISALTRSTGLTREDFVVRMNEKAAALGLSASHFVEPTGLDKENKSTASDVARLVSAAFAEEEIRRITSMTSYKFRVRNTNKMRVARSTDLLLSTSGFARTAIARVVGGKTGFIDEAGYCFAMEAEGTKKQRLIVVVLGSHDHWSRFAEAADLAAWAFKNFEWPSKTALGG</sequence>
<comment type="caution">
    <text evidence="11">The sequence shown here is derived from an EMBL/GenBank/DDBJ whole genome shotgun (WGS) entry which is preliminary data.</text>
</comment>
<evidence type="ECO:0000256" key="6">
    <source>
        <dbReference type="ARBA" id="ARBA00023316"/>
    </source>
</evidence>
<dbReference type="GO" id="GO:0009002">
    <property type="term" value="F:serine-type D-Ala-D-Ala carboxypeptidase activity"/>
    <property type="evidence" value="ECO:0007669"/>
    <property type="project" value="InterPro"/>
</dbReference>
<keyword evidence="4" id="KW-0133">Cell shape</keyword>
<dbReference type="InterPro" id="IPR001967">
    <property type="entry name" value="Peptidase_S11_N"/>
</dbReference>
<protein>
    <submittedName>
        <fullName evidence="11">Peptidase S11 D-alanyl-D-alanine carboxypeptidase 1</fullName>
    </submittedName>
</protein>
<feature type="active site" description="Acyl-ester intermediate" evidence="7">
    <location>
        <position position="85"/>
    </location>
</feature>
<feature type="active site" description="Proton acceptor" evidence="7">
    <location>
        <position position="88"/>
    </location>
</feature>
<keyword evidence="3" id="KW-0378">Hydrolase</keyword>
<dbReference type="PANTHER" id="PTHR21581">
    <property type="entry name" value="D-ALANYL-D-ALANINE CARBOXYPEPTIDASE"/>
    <property type="match status" value="1"/>
</dbReference>
<evidence type="ECO:0000256" key="2">
    <source>
        <dbReference type="ARBA" id="ARBA00022729"/>
    </source>
</evidence>
<gene>
    <name evidence="11" type="ORF">UX20_C0015G0014</name>
</gene>
<dbReference type="InterPro" id="IPR012338">
    <property type="entry name" value="Beta-lactam/transpept-like"/>
</dbReference>
<evidence type="ECO:0000256" key="4">
    <source>
        <dbReference type="ARBA" id="ARBA00022960"/>
    </source>
</evidence>
<dbReference type="GO" id="GO:0009252">
    <property type="term" value="P:peptidoglycan biosynthetic process"/>
    <property type="evidence" value="ECO:0007669"/>
    <property type="project" value="UniProtKB-KW"/>
</dbReference>
<dbReference type="STRING" id="1619050.UX20_C0015G0014"/>
<organism evidence="11 12">
    <name type="scientific">Candidatus Magasanikbacteria bacterium GW2011_GWC2_45_8</name>
    <dbReference type="NCBI Taxonomy" id="1619050"/>
    <lineage>
        <taxon>Bacteria</taxon>
        <taxon>Candidatus Magasanikiibacteriota</taxon>
    </lineage>
</organism>
<dbReference type="InterPro" id="IPR018044">
    <property type="entry name" value="Peptidase_S11"/>
</dbReference>
<dbReference type="SUPFAM" id="SSF56601">
    <property type="entry name" value="beta-lactamase/transpeptidase-like"/>
    <property type="match status" value="1"/>
</dbReference>
<dbReference type="PANTHER" id="PTHR21581:SF26">
    <property type="entry name" value="D-ALANYL-D-ALANINE ENDOPEPTIDASE"/>
    <property type="match status" value="1"/>
</dbReference>
<proteinExistence type="inferred from homology"/>
<evidence type="ECO:0000256" key="5">
    <source>
        <dbReference type="ARBA" id="ARBA00022984"/>
    </source>
</evidence>
<evidence type="ECO:0000256" key="8">
    <source>
        <dbReference type="PIRSR" id="PIRSR618044-2"/>
    </source>
</evidence>
<dbReference type="Gene3D" id="3.40.710.10">
    <property type="entry name" value="DD-peptidase/beta-lactamase superfamily"/>
    <property type="match status" value="1"/>
</dbReference>
<evidence type="ECO:0000259" key="10">
    <source>
        <dbReference type="Pfam" id="PF00768"/>
    </source>
</evidence>
<dbReference type="GO" id="GO:0008360">
    <property type="term" value="P:regulation of cell shape"/>
    <property type="evidence" value="ECO:0007669"/>
    <property type="project" value="UniProtKB-KW"/>
</dbReference>
<feature type="domain" description="Peptidase S11 D-alanyl-D-alanine carboxypeptidase A N-terminal" evidence="10">
    <location>
        <begin position="53"/>
        <end position="282"/>
    </location>
</feature>
<keyword evidence="11" id="KW-0645">Protease</keyword>
<keyword evidence="2" id="KW-0732">Signal</keyword>
<accession>A0A0G1QYH4</accession>
<keyword evidence="6" id="KW-0961">Cell wall biogenesis/degradation</keyword>
<reference evidence="11 12" key="1">
    <citation type="journal article" date="2015" name="Nature">
        <title>rRNA introns, odd ribosomes, and small enigmatic genomes across a large radiation of phyla.</title>
        <authorList>
            <person name="Brown C.T."/>
            <person name="Hug L.A."/>
            <person name="Thomas B.C."/>
            <person name="Sharon I."/>
            <person name="Castelle C.J."/>
            <person name="Singh A."/>
            <person name="Wilkins M.J."/>
            <person name="Williams K.H."/>
            <person name="Banfield J.F."/>
        </authorList>
    </citation>
    <scope>NUCLEOTIDE SEQUENCE [LARGE SCALE GENOMIC DNA]</scope>
</reference>
<dbReference type="PRINTS" id="PR00725">
    <property type="entry name" value="DADACBPTASE1"/>
</dbReference>
<evidence type="ECO:0000256" key="9">
    <source>
        <dbReference type="RuleBase" id="RU004016"/>
    </source>
</evidence>
<evidence type="ECO:0000313" key="11">
    <source>
        <dbReference type="EMBL" id="KKU13720.1"/>
    </source>
</evidence>
<keyword evidence="5" id="KW-0573">Peptidoglycan synthesis</keyword>
<feature type="active site" evidence="7">
    <location>
        <position position="139"/>
    </location>
</feature>